<feature type="region of interest" description="Disordered" evidence="1">
    <location>
        <begin position="110"/>
        <end position="131"/>
    </location>
</feature>
<dbReference type="EMBL" id="JAANIT010001255">
    <property type="protein sequence ID" value="KAG1541317.1"/>
    <property type="molecule type" value="Genomic_DNA"/>
</dbReference>
<evidence type="ECO:0000313" key="2">
    <source>
        <dbReference type="EMBL" id="KAG1541317.1"/>
    </source>
</evidence>
<gene>
    <name evidence="2" type="ORF">G6F51_007969</name>
</gene>
<sequence length="828" mass="93468">MSSDSPRLFNTKYNATAGRNSHARQRMLSNKISAPLPINLPSLRSETGTESPPAVVPTTVAHNWGSPNPAVSPETSQPDVVVSRAWAVPSSNTDAVSDQLDFPTAAEAVKNTEEKHTENLKPPRDSGRLSWDEMVNDDTEEFSVDVIEFEDGARFPLYDVSPSDRFTEDYDRSYPPQMKPTPREEETKPTPYPFDRGSSWGRNRRQSNHDRKPFSVLQKSEQASAVAERAQKRREEQEASFEAARERARQKADTLGAAMGEKREEIKTRTVAEDEEAWSTYVEDLKKSKVLSKTPVSGVSTWTDYATRLHQSTLNERNEKMTSAPAAEIASTADPVIIKQTESAHPHSPASQSSPSTWDAFVQEEMTKETIRSGRASPAWDTFVSDELQKSGSSQESSSSFGGRRRSAASTVNTHRRFDDQWANHSPRRASSPHLLNKSDQWPHLASRGQRRPSGGEAEIGNKRTSRPYRPSQQTLQREDYKPFTKMNQDRSFASHDSSLIEGKRSTHPPRSFVYGRKKKLNNDFAENDWSEGKKDYHGELIEGEGPVHASKELVEDDRSVSAFGYKMRESKGPIAIMKKPEERKSDSQAVDRRKSTEILWWSEQHQPTGNSMFRTERGNVPRWLTARGKNPFWTFADPVLPFQSDYPIPNEYNRSMGRGKGKPAEAYAQNKMPLVTSILQHERSQKRLDTMTNDMTEDAVETTQTLTDNDAPAYKTKILDMFKNYQSPIFPQAIQKKIGEKPSNLSFMLDKESSGSVDSNAKHCYKNCTDWRNISKGNEHIPLMVYTFPEAVETKCVGVYLMPAKLLPQYQSQALSSAIPLPRQMMV</sequence>
<feature type="region of interest" description="Disordered" evidence="1">
    <location>
        <begin position="1"/>
        <end position="23"/>
    </location>
</feature>
<dbReference type="Proteomes" id="UP000717996">
    <property type="component" value="Unassembled WGS sequence"/>
</dbReference>
<organism evidence="2 3">
    <name type="scientific">Rhizopus oryzae</name>
    <name type="common">Mucormycosis agent</name>
    <name type="synonym">Rhizopus arrhizus var. delemar</name>
    <dbReference type="NCBI Taxonomy" id="64495"/>
    <lineage>
        <taxon>Eukaryota</taxon>
        <taxon>Fungi</taxon>
        <taxon>Fungi incertae sedis</taxon>
        <taxon>Mucoromycota</taxon>
        <taxon>Mucoromycotina</taxon>
        <taxon>Mucoromycetes</taxon>
        <taxon>Mucorales</taxon>
        <taxon>Mucorineae</taxon>
        <taxon>Rhizopodaceae</taxon>
        <taxon>Rhizopus</taxon>
    </lineage>
</organism>
<feature type="compositionally biased region" description="Basic and acidic residues" evidence="1">
    <location>
        <begin position="229"/>
        <end position="252"/>
    </location>
</feature>
<dbReference type="OrthoDB" id="2399720at2759"/>
<protein>
    <submittedName>
        <fullName evidence="2">Uncharacterized protein</fullName>
    </submittedName>
</protein>
<reference evidence="2" key="1">
    <citation type="journal article" date="2020" name="Microb. Genom.">
        <title>Genetic diversity of clinical and environmental Mucorales isolates obtained from an investigation of mucormycosis cases among solid organ transplant recipients.</title>
        <authorList>
            <person name="Nguyen M.H."/>
            <person name="Kaul D."/>
            <person name="Muto C."/>
            <person name="Cheng S.J."/>
            <person name="Richter R.A."/>
            <person name="Bruno V.M."/>
            <person name="Liu G."/>
            <person name="Beyhan S."/>
            <person name="Sundermann A.J."/>
            <person name="Mounaud S."/>
            <person name="Pasculle A.W."/>
            <person name="Nierman W.C."/>
            <person name="Driscoll E."/>
            <person name="Cumbie R."/>
            <person name="Clancy C.J."/>
            <person name="Dupont C.L."/>
        </authorList>
    </citation>
    <scope>NUCLEOTIDE SEQUENCE</scope>
    <source>
        <strain evidence="2">GL16</strain>
    </source>
</reference>
<comment type="caution">
    <text evidence="2">The sequence shown here is derived from an EMBL/GenBank/DDBJ whole genome shotgun (WGS) entry which is preliminary data.</text>
</comment>
<accession>A0A9P6Y7M7</accession>
<feature type="region of interest" description="Disordered" evidence="1">
    <location>
        <begin position="157"/>
        <end position="265"/>
    </location>
</feature>
<proteinExistence type="predicted"/>
<dbReference type="AlphaFoldDB" id="A0A9P6Y7M7"/>
<feature type="compositionally biased region" description="Polar residues" evidence="1">
    <location>
        <begin position="486"/>
        <end position="498"/>
    </location>
</feature>
<evidence type="ECO:0000256" key="1">
    <source>
        <dbReference type="SAM" id="MobiDB-lite"/>
    </source>
</evidence>
<evidence type="ECO:0000313" key="3">
    <source>
        <dbReference type="Proteomes" id="UP000717996"/>
    </source>
</evidence>
<feature type="region of interest" description="Disordered" evidence="1">
    <location>
        <begin position="386"/>
        <end position="515"/>
    </location>
</feature>
<name>A0A9P6Y7M7_RHIOR</name>
<feature type="compositionally biased region" description="Low complexity" evidence="1">
    <location>
        <begin position="391"/>
        <end position="402"/>
    </location>
</feature>